<accession>A0A2H3P3W1</accession>
<evidence type="ECO:0000313" key="5">
    <source>
        <dbReference type="Proteomes" id="UP000221024"/>
    </source>
</evidence>
<feature type="compositionally biased region" description="Basic and acidic residues" evidence="3">
    <location>
        <begin position="226"/>
        <end position="236"/>
    </location>
</feature>
<dbReference type="AlphaFoldDB" id="A0A2H3P3W1"/>
<dbReference type="RefSeq" id="WP_098062545.1">
    <property type="nucleotide sequence ID" value="NZ_PDEP01000009.1"/>
</dbReference>
<comment type="caution">
    <text evidence="4">The sequence shown here is derived from an EMBL/GenBank/DDBJ whole genome shotgun (WGS) entry which is preliminary data.</text>
</comment>
<proteinExistence type="inferred from homology"/>
<gene>
    <name evidence="4" type="ORF">CRI93_10250</name>
</gene>
<evidence type="ECO:0000256" key="3">
    <source>
        <dbReference type="SAM" id="MobiDB-lite"/>
    </source>
</evidence>
<dbReference type="EMBL" id="PDEP01000009">
    <property type="protein sequence ID" value="PEN06199.1"/>
    <property type="molecule type" value="Genomic_DNA"/>
</dbReference>
<comment type="similarity">
    <text evidence="1">Belongs to the PspA/Vipp/IM30 family.</text>
</comment>
<feature type="region of interest" description="Disordered" evidence="3">
    <location>
        <begin position="218"/>
        <end position="265"/>
    </location>
</feature>
<evidence type="ECO:0008006" key="6">
    <source>
        <dbReference type="Google" id="ProtNLM"/>
    </source>
</evidence>
<name>A0A2H3P3W1_9BACT</name>
<organism evidence="4 5">
    <name type="scientific">Longimonas halophila</name>
    <dbReference type="NCBI Taxonomy" id="1469170"/>
    <lineage>
        <taxon>Bacteria</taxon>
        <taxon>Pseudomonadati</taxon>
        <taxon>Rhodothermota</taxon>
        <taxon>Rhodothermia</taxon>
        <taxon>Rhodothermales</taxon>
        <taxon>Salisaetaceae</taxon>
        <taxon>Longimonas</taxon>
    </lineage>
</organism>
<dbReference type="InterPro" id="IPR007157">
    <property type="entry name" value="PspA_VIPP1"/>
</dbReference>
<evidence type="ECO:0000256" key="1">
    <source>
        <dbReference type="ARBA" id="ARBA00043985"/>
    </source>
</evidence>
<dbReference type="PANTHER" id="PTHR31088:SF6">
    <property type="entry name" value="PHAGE SHOCK PROTEIN A"/>
    <property type="match status" value="1"/>
</dbReference>
<reference evidence="4 5" key="1">
    <citation type="submission" date="2017-10" db="EMBL/GenBank/DDBJ databases">
        <title>Draft genome of Longimonas halophila.</title>
        <authorList>
            <person name="Goh K.M."/>
            <person name="Shamsir M.S."/>
            <person name="Lim S.W."/>
        </authorList>
    </citation>
    <scope>NUCLEOTIDE SEQUENCE [LARGE SCALE GENOMIC DNA]</scope>
    <source>
        <strain evidence="4 5">KCTC 42399</strain>
    </source>
</reference>
<dbReference type="Proteomes" id="UP000221024">
    <property type="component" value="Unassembled WGS sequence"/>
</dbReference>
<feature type="coiled-coil region" evidence="2">
    <location>
        <begin position="28"/>
        <end position="148"/>
    </location>
</feature>
<dbReference type="PANTHER" id="PTHR31088">
    <property type="entry name" value="MEMBRANE-ASSOCIATED PROTEIN VIPP1, CHLOROPLASTIC"/>
    <property type="match status" value="1"/>
</dbReference>
<dbReference type="Pfam" id="PF04012">
    <property type="entry name" value="PspA_IM30"/>
    <property type="match status" value="1"/>
</dbReference>
<evidence type="ECO:0000313" key="4">
    <source>
        <dbReference type="EMBL" id="PEN06199.1"/>
    </source>
</evidence>
<dbReference type="OrthoDB" id="5498605at2"/>
<protein>
    <recommendedName>
        <fullName evidence="6">Phage shock protein A</fullName>
    </recommendedName>
</protein>
<feature type="compositionally biased region" description="Polar residues" evidence="3">
    <location>
        <begin position="256"/>
        <end position="265"/>
    </location>
</feature>
<feature type="compositionally biased region" description="Acidic residues" evidence="3">
    <location>
        <begin position="237"/>
        <end position="250"/>
    </location>
</feature>
<keyword evidence="5" id="KW-1185">Reference proteome</keyword>
<evidence type="ECO:0000256" key="2">
    <source>
        <dbReference type="SAM" id="Coils"/>
    </source>
</evidence>
<keyword evidence="2" id="KW-0175">Coiled coil</keyword>
<sequence>MILSIWARFKRAIRSIFGGAVSAMENPRLVLEQNIRELNDQVPEMNENIATVKANMIMLRKEAEKSEDQVQQLTSRIKSAIQSDREDIARKYAMRLEKEKESMERTQKQLQHAEKAYEKALKVKKSFMREKEKKIQEAQDALRAHEQAKWQSEIADTLEQFEVTGLDQTHDEMVQKLNRETAENEARMELALDSVDSEALQIEEDAEEMRAAELVDQFKMEMNAGAERDKSDRATESEDSIDLPDELEESEPQKTIGKQQRTQSE</sequence>